<feature type="transmembrane region" description="Helical" evidence="11">
    <location>
        <begin position="77"/>
        <end position="98"/>
    </location>
</feature>
<sequence>MEHLDLLGFLIITLNYNVTIVGKIWLIFMILLRMMVIILAGYPIYQDEQERFVCNTLQPGCSNVCYDIFSPVSHFRFWLIQSMSVLLPYAVFSVYVLHKGAMHAAVGRCRSEGRQGGQNPSDLPTAERYHSQPSKEGHNLNIPDFSSGYIAHLFLRTVVEAAFGALHYLLFGFMVPKRFSCSHSPCTSVVDCYISRPTEKSIMMLFIWGVSALSFLLSVIDLMCSVRRRMGQRRSKRMARSSSRRRECEVLQSPPGHAEDCVASRSLVRRPSHISDHGVWEGEEVPTHPGMWAGEEGTRTNFNSPSERSAVSGTLEIPDEDESVMMSSASEKLPRAHQEPQGGLHREATQVPRREGHANWGELPSAHRSRLVGHYSSTELQPLDRLANSGSATHLRTKRSEWV</sequence>
<dbReference type="PANTHER" id="PTHR11984:SF3">
    <property type="entry name" value="GAP JUNCTION DELTA-4 PROTEIN"/>
    <property type="match status" value="1"/>
</dbReference>
<evidence type="ECO:0000256" key="2">
    <source>
        <dbReference type="ARBA" id="ARBA00004651"/>
    </source>
</evidence>
<evidence type="ECO:0000313" key="15">
    <source>
        <dbReference type="RefSeq" id="XP_007940666.1"/>
    </source>
</evidence>
<dbReference type="PRINTS" id="PR00206">
    <property type="entry name" value="CONNEXIN"/>
</dbReference>
<dbReference type="RefSeq" id="XP_007940666.1">
    <property type="nucleotide sequence ID" value="XM_007942475.1"/>
</dbReference>
<feature type="transmembrane region" description="Helical" evidence="11">
    <location>
        <begin position="153"/>
        <end position="175"/>
    </location>
</feature>
<evidence type="ECO:0000259" key="13">
    <source>
        <dbReference type="SMART" id="SM01089"/>
    </source>
</evidence>
<evidence type="ECO:0000256" key="3">
    <source>
        <dbReference type="ARBA" id="ARBA00022475"/>
    </source>
</evidence>
<evidence type="ECO:0000256" key="8">
    <source>
        <dbReference type="ARBA" id="ARBA00023136"/>
    </source>
</evidence>
<evidence type="ECO:0000259" key="12">
    <source>
        <dbReference type="SMART" id="SM00037"/>
    </source>
</evidence>
<comment type="subunit">
    <text evidence="9">A connexon is composed of a hexamer of connexins.</text>
</comment>
<keyword evidence="14" id="KW-1185">Reference proteome</keyword>
<dbReference type="GeneID" id="103198310"/>
<feature type="domain" description="Connexin cysteine-rich" evidence="13">
    <location>
        <begin position="159"/>
        <end position="225"/>
    </location>
</feature>
<feature type="region of interest" description="Disordered" evidence="10">
    <location>
        <begin position="111"/>
        <end position="138"/>
    </location>
</feature>
<dbReference type="OrthoDB" id="9943496at2759"/>
<evidence type="ECO:0000256" key="1">
    <source>
        <dbReference type="ARBA" id="ARBA00004610"/>
    </source>
</evidence>
<keyword evidence="8 11" id="KW-0472">Membrane</keyword>
<evidence type="ECO:0000256" key="4">
    <source>
        <dbReference type="ARBA" id="ARBA00022692"/>
    </source>
</evidence>
<keyword evidence="7 11" id="KW-1133">Transmembrane helix</keyword>
<dbReference type="InterPro" id="IPR017990">
    <property type="entry name" value="Connexin_CS"/>
</dbReference>
<dbReference type="InterPro" id="IPR038359">
    <property type="entry name" value="Connexin_N_sf"/>
</dbReference>
<dbReference type="Gene3D" id="1.20.1440.80">
    <property type="entry name" value="Gap junction channel protein cysteine-rich domain"/>
    <property type="match status" value="1"/>
</dbReference>
<dbReference type="InterPro" id="IPR013092">
    <property type="entry name" value="Connexin_N"/>
</dbReference>
<feature type="domain" description="Connexin N-terminal" evidence="12">
    <location>
        <begin position="43"/>
        <end position="76"/>
    </location>
</feature>
<dbReference type="CTD" id="219770"/>
<dbReference type="InterPro" id="IPR000500">
    <property type="entry name" value="Connexin"/>
</dbReference>
<feature type="compositionally biased region" description="Basic and acidic residues" evidence="10">
    <location>
        <begin position="125"/>
        <end position="138"/>
    </location>
</feature>
<dbReference type="GO" id="GO:0005243">
    <property type="term" value="F:gap junction channel activity"/>
    <property type="evidence" value="ECO:0007669"/>
    <property type="project" value="TreeGrafter"/>
</dbReference>
<dbReference type="Proteomes" id="UP000694850">
    <property type="component" value="Unplaced"/>
</dbReference>
<evidence type="ECO:0000256" key="10">
    <source>
        <dbReference type="SAM" id="MobiDB-lite"/>
    </source>
</evidence>
<evidence type="ECO:0000256" key="7">
    <source>
        <dbReference type="ARBA" id="ARBA00022989"/>
    </source>
</evidence>
<dbReference type="PROSITE" id="PS00407">
    <property type="entry name" value="CONNEXINS_1"/>
    <property type="match status" value="1"/>
</dbReference>
<reference evidence="15" key="1">
    <citation type="submission" date="2025-08" db="UniProtKB">
        <authorList>
            <consortium name="RefSeq"/>
        </authorList>
    </citation>
    <scope>IDENTIFICATION</scope>
</reference>
<keyword evidence="3" id="KW-1003">Cell membrane</keyword>
<evidence type="ECO:0000313" key="14">
    <source>
        <dbReference type="Proteomes" id="UP000694850"/>
    </source>
</evidence>
<name>A0A8B7A3A6_ORYAF</name>
<feature type="transmembrane region" description="Helical" evidence="11">
    <location>
        <begin position="205"/>
        <end position="226"/>
    </location>
</feature>
<dbReference type="PROSITE" id="PS00408">
    <property type="entry name" value="CONNEXINS_2"/>
    <property type="match status" value="1"/>
</dbReference>
<dbReference type="PANTHER" id="PTHR11984">
    <property type="entry name" value="CONNEXIN"/>
    <property type="match status" value="1"/>
</dbReference>
<gene>
    <name evidence="15" type="primary">GJD4</name>
</gene>
<dbReference type="SMART" id="SM01089">
    <property type="entry name" value="Connexin_CCC"/>
    <property type="match status" value="1"/>
</dbReference>
<dbReference type="Pfam" id="PF00029">
    <property type="entry name" value="Connexin"/>
    <property type="match status" value="1"/>
</dbReference>
<feature type="compositionally biased region" description="Basic and acidic residues" evidence="10">
    <location>
        <begin position="332"/>
        <end position="351"/>
    </location>
</feature>
<comment type="subcellular location">
    <subcellularLocation>
        <location evidence="1">Cell junction</location>
        <location evidence="1">Gap junction</location>
    </subcellularLocation>
    <subcellularLocation>
        <location evidence="2 9">Cell membrane</location>
        <topology evidence="2 9">Multi-pass membrane protein</topology>
    </subcellularLocation>
</comment>
<organism evidence="14 15">
    <name type="scientific">Orycteropus afer afer</name>
    <dbReference type="NCBI Taxonomy" id="1230840"/>
    <lineage>
        <taxon>Eukaryota</taxon>
        <taxon>Metazoa</taxon>
        <taxon>Chordata</taxon>
        <taxon>Craniata</taxon>
        <taxon>Vertebrata</taxon>
        <taxon>Euteleostomi</taxon>
        <taxon>Mammalia</taxon>
        <taxon>Eutheria</taxon>
        <taxon>Afrotheria</taxon>
        <taxon>Tubulidentata</taxon>
        <taxon>Orycteropodidae</taxon>
        <taxon>Orycteropus</taxon>
    </lineage>
</organism>
<evidence type="ECO:0000256" key="5">
    <source>
        <dbReference type="ARBA" id="ARBA00022868"/>
    </source>
</evidence>
<dbReference type="InterPro" id="IPR019570">
    <property type="entry name" value="Connexin_CCC"/>
</dbReference>
<dbReference type="GO" id="GO:0007267">
    <property type="term" value="P:cell-cell signaling"/>
    <property type="evidence" value="ECO:0007669"/>
    <property type="project" value="TreeGrafter"/>
</dbReference>
<evidence type="ECO:0000256" key="11">
    <source>
        <dbReference type="SAM" id="Phobius"/>
    </source>
</evidence>
<keyword evidence="6" id="KW-0965">Cell junction</keyword>
<proteinExistence type="inferred from homology"/>
<evidence type="ECO:0000256" key="9">
    <source>
        <dbReference type="RuleBase" id="RU000630"/>
    </source>
</evidence>
<dbReference type="SMART" id="SM00037">
    <property type="entry name" value="CNX"/>
    <property type="match status" value="1"/>
</dbReference>
<feature type="region of interest" description="Disordered" evidence="10">
    <location>
        <begin position="279"/>
        <end position="351"/>
    </location>
</feature>
<dbReference type="AlphaFoldDB" id="A0A8B7A3A6"/>
<evidence type="ECO:0000256" key="6">
    <source>
        <dbReference type="ARBA" id="ARBA00022949"/>
    </source>
</evidence>
<protein>
    <recommendedName>
        <fullName evidence="9">Gap junction protein</fullName>
    </recommendedName>
</protein>
<keyword evidence="4 9" id="KW-0812">Transmembrane</keyword>
<comment type="similarity">
    <text evidence="9">Belongs to the connexin family.</text>
</comment>
<keyword evidence="5 9" id="KW-0303">Gap junction</keyword>
<accession>A0A8B7A3A6</accession>
<feature type="compositionally biased region" description="Polar residues" evidence="10">
    <location>
        <begin position="299"/>
        <end position="312"/>
    </location>
</feature>
<comment type="function">
    <text evidence="9">One gap junction consists of a cluster of closely packed pairs of transmembrane channels, the connexons, through which materials of low MW diffuse from one cell to a neighboring cell.</text>
</comment>
<dbReference type="GO" id="GO:0005922">
    <property type="term" value="C:connexin complex"/>
    <property type="evidence" value="ECO:0007669"/>
    <property type="project" value="InterPro"/>
</dbReference>